<evidence type="ECO:0000256" key="4">
    <source>
        <dbReference type="ARBA" id="ARBA00022801"/>
    </source>
</evidence>
<gene>
    <name evidence="8" type="ORF">F0L46_14490</name>
</gene>
<accession>A0A5B2VAH9</accession>
<dbReference type="Gene3D" id="3.40.50.1820">
    <property type="entry name" value="alpha/beta hydrolase"/>
    <property type="match status" value="1"/>
</dbReference>
<feature type="signal peptide" evidence="7">
    <location>
        <begin position="1"/>
        <end position="24"/>
    </location>
</feature>
<organism evidence="8 9">
    <name type="scientific">Salinarimonas soli</name>
    <dbReference type="NCBI Taxonomy" id="1638099"/>
    <lineage>
        <taxon>Bacteria</taxon>
        <taxon>Pseudomonadati</taxon>
        <taxon>Pseudomonadota</taxon>
        <taxon>Alphaproteobacteria</taxon>
        <taxon>Hyphomicrobiales</taxon>
        <taxon>Salinarimonadaceae</taxon>
        <taxon>Salinarimonas</taxon>
    </lineage>
</organism>
<dbReference type="InterPro" id="IPR029058">
    <property type="entry name" value="AB_hydrolase_fold"/>
</dbReference>
<dbReference type="Proteomes" id="UP000323142">
    <property type="component" value="Unassembled WGS sequence"/>
</dbReference>
<dbReference type="Pfam" id="PF00450">
    <property type="entry name" value="Peptidase_S10"/>
    <property type="match status" value="1"/>
</dbReference>
<feature type="region of interest" description="Disordered" evidence="6">
    <location>
        <begin position="26"/>
        <end position="55"/>
    </location>
</feature>
<keyword evidence="1" id="KW-0121">Carboxypeptidase</keyword>
<keyword evidence="2" id="KW-0645">Protease</keyword>
<dbReference type="InterPro" id="IPR001563">
    <property type="entry name" value="Peptidase_S10"/>
</dbReference>
<evidence type="ECO:0000256" key="3">
    <source>
        <dbReference type="ARBA" id="ARBA00022729"/>
    </source>
</evidence>
<dbReference type="RefSeq" id="WP_149818734.1">
    <property type="nucleotide sequence ID" value="NZ_VUOA01000026.1"/>
</dbReference>
<reference evidence="8 9" key="1">
    <citation type="submission" date="2019-09" db="EMBL/GenBank/DDBJ databases">
        <title>Salinarimonas rosea gen. nov., sp. nov., a new member of the a-2 subgroup of the Proteobacteria.</title>
        <authorList>
            <person name="Liu J."/>
        </authorList>
    </citation>
    <scope>NUCLEOTIDE SEQUENCE [LARGE SCALE GENOMIC DNA]</scope>
    <source>
        <strain evidence="8 9">BN140002</strain>
    </source>
</reference>
<dbReference type="PANTHER" id="PTHR11802:SF3">
    <property type="entry name" value="RETINOID-INDUCIBLE SERINE CARBOXYPEPTIDASE"/>
    <property type="match status" value="1"/>
</dbReference>
<sequence>MRPVPRRPWLLLVLALGLAMPALAQQPAPAPGGDAPAAERRQGRPAEAGALPAESVTRHRLQLPGRELAFTAVAGSLPLLDRAGKVEADIGFVAYLREGEDPARRPVTFAVNGGPGAASAYLHLGVLGPWRLPLDGPTVPPSSSPALVPNGETWLDFTDLVFIDPVGTGYSLTRPGTPDDLRNRLLSVEGDIDALATIVSRWLKDNGRLASPKFFVGESYGGFRGPLLAEKLQTDQGVGFSGLVLLSPVLDFGWRSQPSWNPLPQVSLLPSAAAAAMEQRGPVDRKALRAVEAYASGEFVTDLLRGQTDPAALDRLGARVAELTGLDPALARRLGGRLDMRTLQRELRRGEGLVTSAYDTGVTAFDPDPTSPQGRFSDPVLEGMTAPLTSAIVDHLSRTLKWDVPDRRYQLLNGGVSRAWRWGGGRSQPESLNELRSALALDRRMRALVVHGFTDLVTPYFESELLLRQVPDYGAEGRVRLEVYPGGHMFYSRDGSRRAFRADAETLYREAIRDRPVPANAP</sequence>
<evidence type="ECO:0000256" key="5">
    <source>
        <dbReference type="ARBA" id="ARBA00023180"/>
    </source>
</evidence>
<evidence type="ECO:0000256" key="7">
    <source>
        <dbReference type="SAM" id="SignalP"/>
    </source>
</evidence>
<proteinExistence type="predicted"/>
<dbReference type="OrthoDB" id="9770107at2"/>
<evidence type="ECO:0000313" key="8">
    <source>
        <dbReference type="EMBL" id="KAA2236533.1"/>
    </source>
</evidence>
<protein>
    <submittedName>
        <fullName evidence="8">Peptidase S10</fullName>
    </submittedName>
</protein>
<dbReference type="AlphaFoldDB" id="A0A5B2VAH9"/>
<keyword evidence="3 7" id="KW-0732">Signal</keyword>
<dbReference type="PANTHER" id="PTHR11802">
    <property type="entry name" value="SERINE PROTEASE FAMILY S10 SERINE CARBOXYPEPTIDASE"/>
    <property type="match status" value="1"/>
</dbReference>
<keyword evidence="4" id="KW-0378">Hydrolase</keyword>
<dbReference type="GO" id="GO:0004185">
    <property type="term" value="F:serine-type carboxypeptidase activity"/>
    <property type="evidence" value="ECO:0007669"/>
    <property type="project" value="InterPro"/>
</dbReference>
<evidence type="ECO:0000256" key="6">
    <source>
        <dbReference type="SAM" id="MobiDB-lite"/>
    </source>
</evidence>
<keyword evidence="5" id="KW-0325">Glycoprotein</keyword>
<feature type="compositionally biased region" description="Low complexity" evidence="6">
    <location>
        <begin position="26"/>
        <end position="36"/>
    </location>
</feature>
<evidence type="ECO:0000256" key="2">
    <source>
        <dbReference type="ARBA" id="ARBA00022670"/>
    </source>
</evidence>
<evidence type="ECO:0000256" key="1">
    <source>
        <dbReference type="ARBA" id="ARBA00022645"/>
    </source>
</evidence>
<dbReference type="EMBL" id="VUOA01000026">
    <property type="protein sequence ID" value="KAA2236533.1"/>
    <property type="molecule type" value="Genomic_DNA"/>
</dbReference>
<dbReference type="SUPFAM" id="SSF53474">
    <property type="entry name" value="alpha/beta-Hydrolases"/>
    <property type="match status" value="1"/>
</dbReference>
<reference evidence="8 9" key="2">
    <citation type="submission" date="2019-09" db="EMBL/GenBank/DDBJ databases">
        <authorList>
            <person name="Jin C."/>
        </authorList>
    </citation>
    <scope>NUCLEOTIDE SEQUENCE [LARGE SCALE GENOMIC DNA]</scope>
    <source>
        <strain evidence="8 9">BN140002</strain>
    </source>
</reference>
<evidence type="ECO:0000313" key="9">
    <source>
        <dbReference type="Proteomes" id="UP000323142"/>
    </source>
</evidence>
<dbReference type="GO" id="GO:0006508">
    <property type="term" value="P:proteolysis"/>
    <property type="evidence" value="ECO:0007669"/>
    <property type="project" value="UniProtKB-KW"/>
</dbReference>
<name>A0A5B2VAH9_9HYPH</name>
<comment type="caution">
    <text evidence="8">The sequence shown here is derived from an EMBL/GenBank/DDBJ whole genome shotgun (WGS) entry which is preliminary data.</text>
</comment>
<keyword evidence="9" id="KW-1185">Reference proteome</keyword>
<feature type="chain" id="PRO_5023079362" evidence="7">
    <location>
        <begin position="25"/>
        <end position="522"/>
    </location>
</feature>